<dbReference type="InterPro" id="IPR024207">
    <property type="entry name" value="CotJB_dom"/>
</dbReference>
<comment type="caution">
    <text evidence="2">The sequence shown here is derived from an EMBL/GenBank/DDBJ whole genome shotgun (WGS) entry which is preliminary data.</text>
</comment>
<organism evidence="2">
    <name type="scientific">bioreactor metagenome</name>
    <dbReference type="NCBI Taxonomy" id="1076179"/>
    <lineage>
        <taxon>unclassified sequences</taxon>
        <taxon>metagenomes</taxon>
        <taxon>ecological metagenomes</taxon>
    </lineage>
</organism>
<reference evidence="2" key="1">
    <citation type="submission" date="2019-08" db="EMBL/GenBank/DDBJ databases">
        <authorList>
            <person name="Kucharzyk K."/>
            <person name="Murdoch R.W."/>
            <person name="Higgins S."/>
            <person name="Loffler F."/>
        </authorList>
    </citation>
    <scope>NUCLEOTIDE SEQUENCE</scope>
</reference>
<dbReference type="Pfam" id="PF12652">
    <property type="entry name" value="CotJB"/>
    <property type="match status" value="1"/>
</dbReference>
<evidence type="ECO:0000313" key="2">
    <source>
        <dbReference type="EMBL" id="MPM43462.1"/>
    </source>
</evidence>
<sequence>MNEREKMLMAVQQYHFAMEDAGLYLDSHPEDMKALAYFNKISELCMKAMADYEAKFGPLTIMSAAGTDRWTWVDSPWPWEMED</sequence>
<protein>
    <recommendedName>
        <fullName evidence="1">Protein CotJB domain-containing protein</fullName>
    </recommendedName>
</protein>
<dbReference type="AlphaFoldDB" id="A0A644ZRI3"/>
<feature type="domain" description="Protein CotJB" evidence="1">
    <location>
        <begin position="6"/>
        <end position="80"/>
    </location>
</feature>
<accession>A0A644ZRI3</accession>
<proteinExistence type="predicted"/>
<gene>
    <name evidence="2" type="ORF">SDC9_90136</name>
</gene>
<evidence type="ECO:0000259" key="1">
    <source>
        <dbReference type="Pfam" id="PF12652"/>
    </source>
</evidence>
<dbReference type="EMBL" id="VSSQ01010112">
    <property type="protein sequence ID" value="MPM43462.1"/>
    <property type="molecule type" value="Genomic_DNA"/>
</dbReference>
<name>A0A644ZRI3_9ZZZZ</name>